<sequence length="207" mass="24509">MNQTDFERRQKILRNHMNTRRITACFTGHRPNKLGGYDWNNPIMQKLKNQLLNVINTLVIRHGITRFISGGALGTDQAAFWCVHLMKQKHSHIQNIVAVPFEKQDQYWKDEHKYWYRKMLEKADEVVYVDTLEDYRVPQVPIGEYSKQKMHKRNEYMVDHSGIIVAVFDGSKGGTYQCLYYARTSYANQPIWLLNPKEDFQLRIVQT</sequence>
<protein>
    <recommendedName>
        <fullName evidence="3">DUF1273 domain-containing protein</fullName>
    </recommendedName>
</protein>
<gene>
    <name evidence="1" type="ORF">B9L23_08185</name>
</gene>
<name>A0A226QRX6_9BACL</name>
<dbReference type="InterPro" id="IPR010697">
    <property type="entry name" value="YspA"/>
</dbReference>
<evidence type="ECO:0000313" key="2">
    <source>
        <dbReference type="Proteomes" id="UP000198394"/>
    </source>
</evidence>
<dbReference type="PANTHER" id="PTHR38440:SF1">
    <property type="entry name" value="UPF0398 PROTEIN SPR0331"/>
    <property type="match status" value="1"/>
</dbReference>
<dbReference type="EMBL" id="NDYL01000001">
    <property type="protein sequence ID" value="OXB95105.1"/>
    <property type="molecule type" value="Genomic_DNA"/>
</dbReference>
<dbReference type="Pfam" id="PF06908">
    <property type="entry name" value="YpsA"/>
    <property type="match status" value="1"/>
</dbReference>
<comment type="caution">
    <text evidence="1">The sequence shown here is derived from an EMBL/GenBank/DDBJ whole genome shotgun (WGS) entry which is preliminary data.</text>
</comment>
<organism evidence="1 2">
    <name type="scientific">Parageobacillus galactosidasius</name>
    <dbReference type="NCBI Taxonomy" id="883812"/>
    <lineage>
        <taxon>Bacteria</taxon>
        <taxon>Bacillati</taxon>
        <taxon>Bacillota</taxon>
        <taxon>Bacilli</taxon>
        <taxon>Bacillales</taxon>
        <taxon>Anoxybacillaceae</taxon>
        <taxon>Parageobacillus</taxon>
    </lineage>
</organism>
<dbReference type="PANTHER" id="PTHR38440">
    <property type="entry name" value="UPF0398 PROTEIN YPSA"/>
    <property type="match status" value="1"/>
</dbReference>
<accession>A0A226QRX6</accession>
<dbReference type="Gene3D" id="3.40.50.450">
    <property type="match status" value="1"/>
</dbReference>
<keyword evidence="2" id="KW-1185">Reference proteome</keyword>
<dbReference type="Proteomes" id="UP000198394">
    <property type="component" value="Unassembled WGS sequence"/>
</dbReference>
<evidence type="ECO:0000313" key="1">
    <source>
        <dbReference type="EMBL" id="OXB95105.1"/>
    </source>
</evidence>
<dbReference type="SUPFAM" id="SSF102405">
    <property type="entry name" value="MCP/YpsA-like"/>
    <property type="match status" value="1"/>
</dbReference>
<reference evidence="1 2" key="1">
    <citation type="submission" date="2017-04" db="EMBL/GenBank/DDBJ databases">
        <title>The genome sequence of Parageobacillus galactosidasius DSM 18751.</title>
        <authorList>
            <person name="Ramaloko W.T."/>
            <person name="Koen N."/>
            <person name="Polliack S."/>
            <person name="Aliyu H."/>
            <person name="Lebre P."/>
            <person name="Mohr T."/>
            <person name="Oswald F."/>
            <person name="Zwick M."/>
            <person name="Neumann A."/>
            <person name="Syldatk C."/>
            <person name="Cowan D."/>
            <person name="De Maayer P."/>
        </authorList>
    </citation>
    <scope>NUCLEOTIDE SEQUENCE [LARGE SCALE GENOMIC DNA]</scope>
    <source>
        <strain evidence="1 2">DSM 18751</strain>
    </source>
</reference>
<proteinExistence type="predicted"/>
<evidence type="ECO:0008006" key="3">
    <source>
        <dbReference type="Google" id="ProtNLM"/>
    </source>
</evidence>
<dbReference type="AlphaFoldDB" id="A0A226QRX6"/>